<evidence type="ECO:0000256" key="1">
    <source>
        <dbReference type="SAM" id="MobiDB-lite"/>
    </source>
</evidence>
<feature type="region of interest" description="Disordered" evidence="1">
    <location>
        <begin position="90"/>
        <end position="121"/>
    </location>
</feature>
<evidence type="ECO:0000313" key="4">
    <source>
        <dbReference type="Proteomes" id="UP001189429"/>
    </source>
</evidence>
<feature type="region of interest" description="Disordered" evidence="1">
    <location>
        <begin position="394"/>
        <end position="435"/>
    </location>
</feature>
<protein>
    <submittedName>
        <fullName evidence="3">Uncharacterized protein</fullName>
    </submittedName>
</protein>
<dbReference type="Proteomes" id="UP001189429">
    <property type="component" value="Unassembled WGS sequence"/>
</dbReference>
<organism evidence="3 4">
    <name type="scientific">Prorocentrum cordatum</name>
    <dbReference type="NCBI Taxonomy" id="2364126"/>
    <lineage>
        <taxon>Eukaryota</taxon>
        <taxon>Sar</taxon>
        <taxon>Alveolata</taxon>
        <taxon>Dinophyceae</taxon>
        <taxon>Prorocentrales</taxon>
        <taxon>Prorocentraceae</taxon>
        <taxon>Prorocentrum</taxon>
    </lineage>
</organism>
<feature type="region of interest" description="Disordered" evidence="1">
    <location>
        <begin position="135"/>
        <end position="167"/>
    </location>
</feature>
<reference evidence="3" key="1">
    <citation type="submission" date="2023-10" db="EMBL/GenBank/DDBJ databases">
        <authorList>
            <person name="Chen Y."/>
            <person name="Shah S."/>
            <person name="Dougan E. K."/>
            <person name="Thang M."/>
            <person name="Chan C."/>
        </authorList>
    </citation>
    <scope>NUCLEOTIDE SEQUENCE [LARGE SCALE GENOMIC DNA]</scope>
</reference>
<keyword evidence="4" id="KW-1185">Reference proteome</keyword>
<name>A0ABN9RTF4_9DINO</name>
<evidence type="ECO:0000256" key="2">
    <source>
        <dbReference type="SAM" id="SignalP"/>
    </source>
</evidence>
<dbReference type="Gene3D" id="2.80.10.50">
    <property type="match status" value="1"/>
</dbReference>
<feature type="signal peptide" evidence="2">
    <location>
        <begin position="1"/>
        <end position="42"/>
    </location>
</feature>
<proteinExistence type="predicted"/>
<feature type="compositionally biased region" description="Basic and acidic residues" evidence="1">
    <location>
        <begin position="417"/>
        <end position="426"/>
    </location>
</feature>
<accession>A0ABN9RTF4</accession>
<dbReference type="EMBL" id="CAUYUJ010008002">
    <property type="protein sequence ID" value="CAK0822579.1"/>
    <property type="molecule type" value="Genomic_DNA"/>
</dbReference>
<feature type="chain" id="PRO_5046179083" evidence="2">
    <location>
        <begin position="43"/>
        <end position="949"/>
    </location>
</feature>
<feature type="compositionally biased region" description="Low complexity" evidence="1">
    <location>
        <begin position="394"/>
        <end position="416"/>
    </location>
</feature>
<comment type="caution">
    <text evidence="3">The sequence shown here is derived from an EMBL/GenBank/DDBJ whole genome shotgun (WGS) entry which is preliminary data.</text>
</comment>
<gene>
    <name evidence="3" type="ORF">PCOR1329_LOCUS23565</name>
</gene>
<evidence type="ECO:0000313" key="3">
    <source>
        <dbReference type="EMBL" id="CAK0822579.1"/>
    </source>
</evidence>
<keyword evidence="2" id="KW-0732">Signal</keyword>
<feature type="compositionally biased region" description="Low complexity" evidence="1">
    <location>
        <begin position="90"/>
        <end position="119"/>
    </location>
</feature>
<sequence>MPAGARWPGGASGHRGLVRARPRPLLALLLARGALLCRPAGGVSEEGINCKRGYFATWSKEKVRYCCAVEQIGCNVPTTVTTTSVTTTTRTTTSTTQTVTRSTTTSTTQTSTTSTTTDRTTTEAPMLLGYSGDASAEAAAQARPTLPPAHAPGKATAADEEATPVGERVTDCHVEGKVLLESMRFPGRYLKVLGPNSGLVISPGPPEDDLWQFRTTDLSDGKAAIESVRFKGFYIDAYGQAFLQSTIGVRLTRGDPEDGSDWARFVFRSESSDSKDVVEVESARFPGHFLDAQDKLVNGGFQVGLTYTEHPSESSWAMFRLHSVKVGKGSACGKMATRTTTRAPLPGMDPYDCLDGREQHESGRGVWSKDKQKWCCQHRALGCGLLELRHSTTSTTTTLTASDSVSSTTGSTSTRNTTDRGTRGAPDEPQLGEGLLGAAPDSQIEVDAPATHTHLTRSKGSLSDGPFDCKVGWALMPQWSYDKKSWCCEHEQIACQPSQASDPYDCAAGYDSWEDGWSENKREWCCRNHHRGCVEQAPERNRSDNRKGEGKKELTFNCSVGISIVGQWAFEKKEYCCTHHQIGCYPTVVSDPFDCTVGWAAWEDGWSENKKDWCCANHHRGCSNTTSEPFDCTSSGGYAHWEVGWSDMKKNWCCENKNRGCQTTSTTTPTGPTEAPFDCVVTHAGNELGNWSIKQRQWCCLIQGKECPTTTTAPFNCDEGQPDPHTAWSQHTKGEHWTRYKRNWCCLNERKGCPEGGETSYDCDKGNVTTWSLRKRSWCCQNEDKGCPKPYNCEEGVPRGTGGDWSRGWSLSKQSWCCQHEQLGCFDSSGPSFAVLHGKLSVDIPGAEREQVEDIVKSALAKTFAVPQSALIVASELAARRLAASTSTCKASKVGFHVKSDSHTVARVHKKVTALHDDPSELSGCGRHAATIFRPCEVGVRTMSRPTSL</sequence>